<dbReference type="InterPro" id="IPR000719">
    <property type="entry name" value="Prot_kinase_dom"/>
</dbReference>
<dbReference type="PANTHER" id="PTHR45832:SF22">
    <property type="entry name" value="SERINE_THREONINE-PROTEIN KINASE SAMKA-RELATED"/>
    <property type="match status" value="1"/>
</dbReference>
<evidence type="ECO:0000256" key="4">
    <source>
        <dbReference type="ARBA" id="ARBA00022840"/>
    </source>
</evidence>
<dbReference type="GO" id="GO:0004674">
    <property type="term" value="F:protein serine/threonine kinase activity"/>
    <property type="evidence" value="ECO:0007669"/>
    <property type="project" value="UniProtKB-EC"/>
</dbReference>
<proteinExistence type="inferred from homology"/>
<feature type="non-terminal residue" evidence="6">
    <location>
        <position position="113"/>
    </location>
</feature>
<gene>
    <name evidence="6" type="primary">Pak1_1</name>
    <name evidence="6" type="ORF">NEOCIN_R02443</name>
</gene>
<feature type="domain" description="Protein kinase" evidence="5">
    <location>
        <begin position="1"/>
        <end position="113"/>
    </location>
</feature>
<organism evidence="6 7">
    <name type="scientific">Neopipo cinnamomea</name>
    <dbReference type="NCBI Taxonomy" id="456388"/>
    <lineage>
        <taxon>Eukaryota</taxon>
        <taxon>Metazoa</taxon>
        <taxon>Chordata</taxon>
        <taxon>Craniata</taxon>
        <taxon>Vertebrata</taxon>
        <taxon>Euteleostomi</taxon>
        <taxon>Archelosauria</taxon>
        <taxon>Archosauria</taxon>
        <taxon>Dinosauria</taxon>
        <taxon>Saurischia</taxon>
        <taxon>Theropoda</taxon>
        <taxon>Coelurosauria</taxon>
        <taxon>Aves</taxon>
        <taxon>Neognathae</taxon>
        <taxon>Neoaves</taxon>
        <taxon>Telluraves</taxon>
        <taxon>Australaves</taxon>
        <taxon>Passeriformes</taxon>
        <taxon>Tyrannidae</taxon>
        <taxon>Neopipo</taxon>
    </lineage>
</organism>
<keyword evidence="4" id="KW-0067">ATP-binding</keyword>
<dbReference type="EMBL" id="VYZA01003775">
    <property type="protein sequence ID" value="NWQ72087.1"/>
    <property type="molecule type" value="Genomic_DNA"/>
</dbReference>
<evidence type="ECO:0000259" key="5">
    <source>
        <dbReference type="PROSITE" id="PS50011"/>
    </source>
</evidence>
<evidence type="ECO:0000313" key="7">
    <source>
        <dbReference type="Proteomes" id="UP000556200"/>
    </source>
</evidence>
<protein>
    <recommendedName>
        <fullName evidence="2">non-specific serine/threonine protein kinase</fullName>
        <ecNumber evidence="2">2.7.11.1</ecNumber>
    </recommendedName>
</protein>
<comment type="similarity">
    <text evidence="1">Belongs to the protein kinase superfamily. STE Ser/Thr protein kinase family. STE20 subfamily.</text>
</comment>
<keyword evidence="6" id="KW-0808">Transferase</keyword>
<dbReference type="Gene3D" id="1.10.510.10">
    <property type="entry name" value="Transferase(Phosphotransferase) domain 1"/>
    <property type="match status" value="1"/>
</dbReference>
<evidence type="ECO:0000313" key="6">
    <source>
        <dbReference type="EMBL" id="NWQ72087.1"/>
    </source>
</evidence>
<sequence>LADFGLCAQLTAERTKRSSMVGTVQWMAPEVVRCQPYGPKVDIWSLGIVGIEMVEGEPPYFQESAFMARHLIATRGTPKLQNSWLHSFLLCQFLDCCLQTDEDKRGSAEELLQ</sequence>
<accession>A0A7K4RG50</accession>
<comment type="caution">
    <text evidence="6">The sequence shown here is derived from an EMBL/GenBank/DDBJ whole genome shotgun (WGS) entry which is preliminary data.</text>
</comment>
<keyword evidence="7" id="KW-1185">Reference proteome</keyword>
<name>A0A7K4RG50_9TYRA</name>
<dbReference type="GO" id="GO:0005524">
    <property type="term" value="F:ATP binding"/>
    <property type="evidence" value="ECO:0007669"/>
    <property type="project" value="UniProtKB-KW"/>
</dbReference>
<dbReference type="InterPro" id="IPR011009">
    <property type="entry name" value="Kinase-like_dom_sf"/>
</dbReference>
<feature type="non-terminal residue" evidence="6">
    <location>
        <position position="1"/>
    </location>
</feature>
<evidence type="ECO:0000256" key="1">
    <source>
        <dbReference type="ARBA" id="ARBA00008874"/>
    </source>
</evidence>
<dbReference type="SUPFAM" id="SSF56112">
    <property type="entry name" value="Protein kinase-like (PK-like)"/>
    <property type="match status" value="1"/>
</dbReference>
<dbReference type="Proteomes" id="UP000556200">
    <property type="component" value="Unassembled WGS sequence"/>
</dbReference>
<evidence type="ECO:0000256" key="2">
    <source>
        <dbReference type="ARBA" id="ARBA00012513"/>
    </source>
</evidence>
<dbReference type="Pfam" id="PF00069">
    <property type="entry name" value="Pkinase"/>
    <property type="match status" value="1"/>
</dbReference>
<dbReference type="PANTHER" id="PTHR45832">
    <property type="entry name" value="SERINE/THREONINE-PROTEIN KINASE SAMKA-RELATED-RELATED"/>
    <property type="match status" value="1"/>
</dbReference>
<dbReference type="EC" id="2.7.11.1" evidence="2"/>
<keyword evidence="6" id="KW-0418">Kinase</keyword>
<dbReference type="PROSITE" id="PS50011">
    <property type="entry name" value="PROTEIN_KINASE_DOM"/>
    <property type="match status" value="1"/>
</dbReference>
<evidence type="ECO:0000256" key="3">
    <source>
        <dbReference type="ARBA" id="ARBA00022741"/>
    </source>
</evidence>
<keyword evidence="3" id="KW-0547">Nucleotide-binding</keyword>
<reference evidence="6 7" key="1">
    <citation type="submission" date="2019-09" db="EMBL/GenBank/DDBJ databases">
        <title>Bird 10,000 Genomes (B10K) Project - Family phase.</title>
        <authorList>
            <person name="Zhang G."/>
        </authorList>
    </citation>
    <scope>NUCLEOTIDE SEQUENCE [LARGE SCALE GENOMIC DNA]</scope>
    <source>
        <strain evidence="6">B10K-DU-004-15</strain>
        <tissue evidence="6">Mixed tissue sample</tissue>
    </source>
</reference>
<dbReference type="SMART" id="SM00220">
    <property type="entry name" value="S_TKc"/>
    <property type="match status" value="1"/>
</dbReference>
<dbReference type="InterPro" id="IPR051931">
    <property type="entry name" value="PAK3-like"/>
</dbReference>
<dbReference type="AlphaFoldDB" id="A0A7K4RG50"/>